<accession>A0A1W1C5X2</accession>
<reference evidence="1" key="1">
    <citation type="submission" date="2016-10" db="EMBL/GenBank/DDBJ databases">
        <authorList>
            <person name="de Groot N.N."/>
        </authorList>
    </citation>
    <scope>NUCLEOTIDE SEQUENCE</scope>
</reference>
<gene>
    <name evidence="1" type="ORF">MNB_SV-8-498</name>
</gene>
<protein>
    <submittedName>
        <fullName evidence="1">Uncharacterized protein</fullName>
    </submittedName>
</protein>
<evidence type="ECO:0000313" key="1">
    <source>
        <dbReference type="EMBL" id="SFV61091.1"/>
    </source>
</evidence>
<dbReference type="EMBL" id="FPHD01000056">
    <property type="protein sequence ID" value="SFV61091.1"/>
    <property type="molecule type" value="Genomic_DNA"/>
</dbReference>
<proteinExistence type="predicted"/>
<organism evidence="1">
    <name type="scientific">hydrothermal vent metagenome</name>
    <dbReference type="NCBI Taxonomy" id="652676"/>
    <lineage>
        <taxon>unclassified sequences</taxon>
        <taxon>metagenomes</taxon>
        <taxon>ecological metagenomes</taxon>
    </lineage>
</organism>
<sequence length="146" mass="16326">MSKENILRITLFVSVLAFNPLVAETLKIPANIQTQQTNSIASGIANILHKRGIDEDAAEEISREFVAEDEALFARMMDNLLSGCKSINKEELLTYLSKEALFRNSVQLHDYDTLVAMVAAIREKALDKKTLSELQTVVKENRALMS</sequence>
<dbReference type="AlphaFoldDB" id="A0A1W1C5X2"/>
<name>A0A1W1C5X2_9ZZZZ</name>